<protein>
    <submittedName>
        <fullName evidence="1">Uncharacterized protein</fullName>
    </submittedName>
</protein>
<sequence length="272" mass="30626">MGMNALEVRLREGAERVDVLRLTDTLAQVKNALDEIDRVYQWKRSARPEWVVQSMAQRRGELVIQITARESRRREWPSLLIPVNALVTGVQRLQDVAEVPQYYTEGTVERLLKIGEPGRGLQEVSVATVNGKVGPHYPVSEMVRQHARSAVTGTQRSLGSVAGWLDAMSARRAAKGLIVVGLFDPLTRRAVTGHLSTDMQETVEKFWRHRVLARGMVTRNERGQVVRIQIEHLEGLPEDDSSRAPVSHVLESDPEWLGGQSVDDYLREARRA</sequence>
<evidence type="ECO:0000313" key="2">
    <source>
        <dbReference type="Proteomes" id="UP001589870"/>
    </source>
</evidence>
<comment type="caution">
    <text evidence="1">The sequence shown here is derived from an EMBL/GenBank/DDBJ whole genome shotgun (WGS) entry which is preliminary data.</text>
</comment>
<dbReference type="EMBL" id="JBHMQT010000006">
    <property type="protein sequence ID" value="MFC0861898.1"/>
    <property type="molecule type" value="Genomic_DNA"/>
</dbReference>
<organism evidence="1 2">
    <name type="scientific">Sphaerimonospora cavernae</name>
    <dbReference type="NCBI Taxonomy" id="1740611"/>
    <lineage>
        <taxon>Bacteria</taxon>
        <taxon>Bacillati</taxon>
        <taxon>Actinomycetota</taxon>
        <taxon>Actinomycetes</taxon>
        <taxon>Streptosporangiales</taxon>
        <taxon>Streptosporangiaceae</taxon>
        <taxon>Sphaerimonospora</taxon>
    </lineage>
</organism>
<gene>
    <name evidence="1" type="ORF">ACFHYQ_06280</name>
</gene>
<accession>A0ABV6U0B0</accession>
<keyword evidence="2" id="KW-1185">Reference proteome</keyword>
<name>A0ABV6U0B0_9ACTN</name>
<dbReference type="Proteomes" id="UP001589870">
    <property type="component" value="Unassembled WGS sequence"/>
</dbReference>
<dbReference type="RefSeq" id="WP_394300113.1">
    <property type="nucleotide sequence ID" value="NZ_JBHMQT010000006.1"/>
</dbReference>
<reference evidence="1 2" key="1">
    <citation type="submission" date="2024-09" db="EMBL/GenBank/DDBJ databases">
        <authorList>
            <person name="Sun Q."/>
            <person name="Mori K."/>
        </authorList>
    </citation>
    <scope>NUCLEOTIDE SEQUENCE [LARGE SCALE GENOMIC DNA]</scope>
    <source>
        <strain evidence="1 2">TBRC 1851</strain>
    </source>
</reference>
<proteinExistence type="predicted"/>
<evidence type="ECO:0000313" key="1">
    <source>
        <dbReference type="EMBL" id="MFC0861898.1"/>
    </source>
</evidence>